<protein>
    <submittedName>
        <fullName evidence="2">Metal-dependent hydrolase, beta-lactamase superfamily</fullName>
    </submittedName>
</protein>
<sequence length="302" mass="33363">MASLHLQQITECTYLIPSPANIGVYVNDHRAILIDSGNDQDAGRQILKLLKARDWELDLIVNTHSNADHAGGNAFLQQKTGCRIAATALEAAFIQHPVLEPAFLFGGFPMKALQNKFLMAKPSTVTDVIPASGPILATGLEALPLPGHYFEMIGVKTPDNVIFLADSLFSEEILNKYHLIFLYDLQAHFSTLDCLRTLNAAWYVPSHAELTSDITALIDCNIRKIQAILEQIVSWCQPGAMFEELLARLCQTYNITLNSNQYVLIGSTLKSCLAYLTDQGRITPQFADGTLRWEQNVTSGLS</sequence>
<dbReference type="eggNOG" id="COG0491">
    <property type="taxonomic scope" value="Bacteria"/>
</dbReference>
<organism evidence="2">
    <name type="scientific">Vecturithrix granuli</name>
    <dbReference type="NCBI Taxonomy" id="1499967"/>
    <lineage>
        <taxon>Bacteria</taxon>
        <taxon>Candidatus Moduliflexota</taxon>
        <taxon>Candidatus Vecturitrichia</taxon>
        <taxon>Candidatus Vecturitrichales</taxon>
        <taxon>Candidatus Vecturitrichaceae</taxon>
        <taxon>Candidatus Vecturithrix</taxon>
    </lineage>
</organism>
<keyword evidence="3" id="KW-1185">Reference proteome</keyword>
<proteinExistence type="predicted"/>
<evidence type="ECO:0000313" key="2">
    <source>
        <dbReference type="EMBL" id="GAK57365.1"/>
    </source>
</evidence>
<dbReference type="CDD" id="cd07743">
    <property type="entry name" value="metallo-hydrolase-like_MBL-fold"/>
    <property type="match status" value="1"/>
</dbReference>
<dbReference type="InterPro" id="IPR036866">
    <property type="entry name" value="RibonucZ/Hydroxyglut_hydro"/>
</dbReference>
<dbReference type="SMART" id="SM00849">
    <property type="entry name" value="Lactamase_B"/>
    <property type="match status" value="1"/>
</dbReference>
<dbReference type="Gene3D" id="3.60.15.10">
    <property type="entry name" value="Ribonuclease Z/Hydroxyacylglutathione hydrolase-like"/>
    <property type="match status" value="1"/>
</dbReference>
<dbReference type="PANTHER" id="PTHR42951:SF14">
    <property type="entry name" value="METALLO-BETA-LACTAMASE SUPERFAMILY PROTEIN"/>
    <property type="match status" value="1"/>
</dbReference>
<evidence type="ECO:0000313" key="3">
    <source>
        <dbReference type="Proteomes" id="UP000030661"/>
    </source>
</evidence>
<dbReference type="Pfam" id="PF00753">
    <property type="entry name" value="Lactamase_B"/>
    <property type="match status" value="1"/>
</dbReference>
<dbReference type="STRING" id="1499967.U27_04332"/>
<accession>A0A081BYG0</accession>
<dbReference type="HOGENOM" id="CLU_061754_1_0_0"/>
<dbReference type="EMBL" id="DF820466">
    <property type="protein sequence ID" value="GAK57365.1"/>
    <property type="molecule type" value="Genomic_DNA"/>
</dbReference>
<name>A0A081BYG0_VECG1</name>
<evidence type="ECO:0000259" key="1">
    <source>
        <dbReference type="SMART" id="SM00849"/>
    </source>
</evidence>
<dbReference type="PANTHER" id="PTHR42951">
    <property type="entry name" value="METALLO-BETA-LACTAMASE DOMAIN-CONTAINING"/>
    <property type="match status" value="1"/>
</dbReference>
<gene>
    <name evidence="2" type="ORF">U27_04332</name>
</gene>
<dbReference type="SUPFAM" id="SSF56281">
    <property type="entry name" value="Metallo-hydrolase/oxidoreductase"/>
    <property type="match status" value="1"/>
</dbReference>
<dbReference type="GO" id="GO:0016787">
    <property type="term" value="F:hydrolase activity"/>
    <property type="evidence" value="ECO:0007669"/>
    <property type="project" value="UniProtKB-KW"/>
</dbReference>
<dbReference type="InterPro" id="IPR050855">
    <property type="entry name" value="NDM-1-like"/>
</dbReference>
<feature type="domain" description="Metallo-beta-lactamase" evidence="1">
    <location>
        <begin position="19"/>
        <end position="207"/>
    </location>
</feature>
<dbReference type="Proteomes" id="UP000030661">
    <property type="component" value="Unassembled WGS sequence"/>
</dbReference>
<dbReference type="InterPro" id="IPR001279">
    <property type="entry name" value="Metallo-B-lactamas"/>
</dbReference>
<keyword evidence="2" id="KW-0378">Hydrolase</keyword>
<dbReference type="AlphaFoldDB" id="A0A081BYG0"/>
<reference evidence="2" key="1">
    <citation type="journal article" date="2015" name="PeerJ">
        <title>First genomic representation of candidate bacterial phylum KSB3 points to enhanced environmental sensing as a trigger of wastewater bulking.</title>
        <authorList>
            <person name="Sekiguchi Y."/>
            <person name="Ohashi A."/>
            <person name="Parks D.H."/>
            <person name="Yamauchi T."/>
            <person name="Tyson G.W."/>
            <person name="Hugenholtz P."/>
        </authorList>
    </citation>
    <scope>NUCLEOTIDE SEQUENCE [LARGE SCALE GENOMIC DNA]</scope>
</reference>